<dbReference type="eggNOG" id="COG3581">
    <property type="taxonomic scope" value="Bacteria"/>
</dbReference>
<dbReference type="Gene3D" id="3.40.50.11900">
    <property type="match status" value="1"/>
</dbReference>
<dbReference type="OrthoDB" id="9780120at2"/>
<dbReference type="RefSeq" id="WP_015050681.1">
    <property type="nucleotide sequence ID" value="NC_018870.1"/>
</dbReference>
<reference evidence="1 2" key="1">
    <citation type="journal article" date="2012" name="BMC Genomics">
        <title>Genome-guided analysis of physiological and morphological traits of the fermentative acetate oxidizer Thermacetogenium phaeum.</title>
        <authorList>
            <person name="Oehler D."/>
            <person name="Poehlein A."/>
            <person name="Leimbach A."/>
            <person name="Muller N."/>
            <person name="Daniel R."/>
            <person name="Gottschalk G."/>
            <person name="Schink B."/>
        </authorList>
    </citation>
    <scope>NUCLEOTIDE SEQUENCE [LARGE SCALE GENOMIC DNA]</scope>
    <source>
        <strain evidence="2">ATCC BAA-254 / DSM 26808 / PB</strain>
    </source>
</reference>
<organism evidence="1 2">
    <name type="scientific">Thermacetogenium phaeum (strain ATCC BAA-254 / DSM 26808 / PB)</name>
    <dbReference type="NCBI Taxonomy" id="1089553"/>
    <lineage>
        <taxon>Bacteria</taxon>
        <taxon>Bacillati</taxon>
        <taxon>Bacillota</taxon>
        <taxon>Clostridia</taxon>
        <taxon>Thermoanaerobacterales</taxon>
        <taxon>Thermoanaerobacteraceae</taxon>
        <taxon>Thermacetogenium</taxon>
    </lineage>
</organism>
<dbReference type="PANTHER" id="PTHR32329">
    <property type="entry name" value="BIFUNCTIONAL PROTEIN [INCLUDES 2-HYDROXYACYL-COA DEHYDRATASE (N-TER) AND ITS ACTIVATOR DOMAIN (C_TERM)-RELATED"/>
    <property type="match status" value="1"/>
</dbReference>
<gene>
    <name evidence="1" type="ordered locus">Tph_c15960</name>
</gene>
<dbReference type="AlphaFoldDB" id="K4LFN1"/>
<dbReference type="EMBL" id="CP003732">
    <property type="protein sequence ID" value="AFV11801.1"/>
    <property type="molecule type" value="Genomic_DNA"/>
</dbReference>
<protein>
    <submittedName>
        <fullName evidence="1">CoA enzyme activase</fullName>
    </submittedName>
</protein>
<dbReference type="KEGG" id="tpz:Tph_c15960"/>
<dbReference type="Proteomes" id="UP000000467">
    <property type="component" value="Chromosome"/>
</dbReference>
<dbReference type="InterPro" id="IPR051805">
    <property type="entry name" value="Dehydratase_Activator_Redct"/>
</dbReference>
<dbReference type="STRING" id="1089553.Tph_c15960"/>
<name>K4LFN1_THEPS</name>
<dbReference type="PANTHER" id="PTHR32329:SF2">
    <property type="entry name" value="BIFUNCTIONAL PROTEIN [INCLUDES 2-HYDROXYACYL-COA DEHYDRATASE (N-TER) AND ITS ACTIVATOR DOMAIN (C_TERM)"/>
    <property type="match status" value="1"/>
</dbReference>
<sequence length="372" mass="41632">MKLTYPHMGNLYIVVRALLTSLGLDLVLPPPTSRRTAELGVRYSPEFACFPFKLNLGNYLEAEELGADTILMAGGVGPCRFGYYAQVQREILRDLGVDMEMVVLEPPDVGYRELTDKVRYLVGDCSWWRVVKSIRFAWQKALALDNVERELLYLRPRVLEPNSLEKRYRTAVEEIDAAPDSRAISRAVQEFFKTSRRMPQRQGRFLRVGLVGEIFTVLEPFANYDLERRLGRLGVQVERSIWLSAWINDHLFGGLLRVKGGLKHADRLASPYLNSFVGGHGRETVGGAVACALQDCDGVIQVAPLTCMPEIVAHSVLPSVSRDYGIPTLTLYLDEQSGEAGIQTRLEAFVDLMAARRRKGKGGMLDGSFSGY</sequence>
<dbReference type="HOGENOM" id="CLU_057460_0_0_9"/>
<accession>K4LFN1</accession>
<evidence type="ECO:0000313" key="2">
    <source>
        <dbReference type="Proteomes" id="UP000000467"/>
    </source>
</evidence>
<keyword evidence="2" id="KW-1185">Reference proteome</keyword>
<evidence type="ECO:0000313" key="1">
    <source>
        <dbReference type="EMBL" id="AFV11801.1"/>
    </source>
</evidence>
<proteinExistence type="predicted"/>